<evidence type="ECO:0000256" key="2">
    <source>
        <dbReference type="ARBA" id="ARBA00022475"/>
    </source>
</evidence>
<keyword evidence="3" id="KW-0716">Sensory transduction</keyword>
<organism evidence="11">
    <name type="scientific">Campoletis chlorideae</name>
    <dbReference type="NCBI Taxonomy" id="219166"/>
    <lineage>
        <taxon>Eukaryota</taxon>
        <taxon>Metazoa</taxon>
        <taxon>Ecdysozoa</taxon>
        <taxon>Arthropoda</taxon>
        <taxon>Hexapoda</taxon>
        <taxon>Insecta</taxon>
        <taxon>Pterygota</taxon>
        <taxon>Neoptera</taxon>
        <taxon>Endopterygota</taxon>
        <taxon>Hymenoptera</taxon>
        <taxon>Apocrita</taxon>
        <taxon>Ichneumonoidea</taxon>
        <taxon>Ichneumonidae</taxon>
        <taxon>Campopleginae</taxon>
        <taxon>Dusona group</taxon>
        <taxon>Campoletis</taxon>
    </lineage>
</organism>
<dbReference type="AlphaFoldDB" id="A0A346D493"/>
<evidence type="ECO:0000256" key="3">
    <source>
        <dbReference type="ARBA" id="ARBA00022606"/>
    </source>
</evidence>
<dbReference type="Pfam" id="PF02949">
    <property type="entry name" value="7tm_6"/>
    <property type="match status" value="1"/>
</dbReference>
<evidence type="ECO:0000256" key="10">
    <source>
        <dbReference type="SAM" id="Phobius"/>
    </source>
</evidence>
<sequence length="201" mass="23068">MSYTIHYTQKFLVILGIFSWPDVYLKMYNDSFKPCIFDYSKSLEELTRGLAAIADDHTAAISYAQRLDEALNDVFLSEMVGCTVIVCFLEFRVLKDWKDEKMIDVMTYAVLMTSIFVNVFIFSFTGDRLKEQSEKVGEYSYSLEWYDLPKNLAADLMFIVIRASRPSTLTAGKVFDLSLQGFCEVVKTSAAYLNFLRAMVN</sequence>
<feature type="transmembrane region" description="Helical" evidence="10">
    <location>
        <begin position="74"/>
        <end position="93"/>
    </location>
</feature>
<evidence type="ECO:0000256" key="5">
    <source>
        <dbReference type="ARBA" id="ARBA00022725"/>
    </source>
</evidence>
<keyword evidence="4 10" id="KW-0812">Transmembrane</keyword>
<evidence type="ECO:0000256" key="1">
    <source>
        <dbReference type="ARBA" id="ARBA00004651"/>
    </source>
</evidence>
<name>A0A346D493_9HYME</name>
<evidence type="ECO:0000256" key="7">
    <source>
        <dbReference type="ARBA" id="ARBA00023136"/>
    </source>
</evidence>
<dbReference type="PANTHER" id="PTHR21137:SF35">
    <property type="entry name" value="ODORANT RECEPTOR 19A-RELATED"/>
    <property type="match status" value="1"/>
</dbReference>
<dbReference type="InterPro" id="IPR004117">
    <property type="entry name" value="7tm6_olfct_rcpt"/>
</dbReference>
<feature type="transmembrane region" description="Helical" evidence="10">
    <location>
        <begin position="105"/>
        <end position="125"/>
    </location>
</feature>
<dbReference type="GO" id="GO:0005886">
    <property type="term" value="C:plasma membrane"/>
    <property type="evidence" value="ECO:0007669"/>
    <property type="project" value="UniProtKB-SubCell"/>
</dbReference>
<accession>A0A346D493</accession>
<proteinExistence type="evidence at transcript level"/>
<dbReference type="GO" id="GO:0005549">
    <property type="term" value="F:odorant binding"/>
    <property type="evidence" value="ECO:0007669"/>
    <property type="project" value="InterPro"/>
</dbReference>
<dbReference type="EMBL" id="MG859435">
    <property type="protein sequence ID" value="AXM05263.1"/>
    <property type="molecule type" value="mRNA"/>
</dbReference>
<keyword evidence="2" id="KW-1003">Cell membrane</keyword>
<evidence type="ECO:0000256" key="8">
    <source>
        <dbReference type="ARBA" id="ARBA00023170"/>
    </source>
</evidence>
<evidence type="ECO:0000313" key="11">
    <source>
        <dbReference type="EMBL" id="AXM05263.1"/>
    </source>
</evidence>
<protein>
    <submittedName>
        <fullName evidence="11">Odorant receptor</fullName>
    </submittedName>
</protein>
<keyword evidence="7 10" id="KW-0472">Membrane</keyword>
<evidence type="ECO:0000256" key="9">
    <source>
        <dbReference type="ARBA" id="ARBA00023224"/>
    </source>
</evidence>
<dbReference type="GO" id="GO:0004984">
    <property type="term" value="F:olfactory receptor activity"/>
    <property type="evidence" value="ECO:0007669"/>
    <property type="project" value="InterPro"/>
</dbReference>
<evidence type="ECO:0000256" key="6">
    <source>
        <dbReference type="ARBA" id="ARBA00022989"/>
    </source>
</evidence>
<reference evidence="11" key="1">
    <citation type="journal article" date="2018" name="Insect Mol. Biol.">
        <title>An odorant receptor mediates the attractiveness of cis-jasmone to Campoletis chlorideae, the endoparasitoid of Helicoverpa armigera.</title>
        <authorList>
            <person name="Sun Y.L."/>
            <person name="Dong J.F."/>
            <person name="Ning C."/>
            <person name="Ding P.P."/>
            <person name="Huang L.Q."/>
            <person name="Sun J.G."/>
            <person name="Wang C.Z."/>
        </authorList>
    </citation>
    <scope>NUCLEOTIDE SEQUENCE</scope>
    <source>
        <strain evidence="11">CchlOR145</strain>
    </source>
</reference>
<keyword evidence="5" id="KW-0552">Olfaction</keyword>
<comment type="subcellular location">
    <subcellularLocation>
        <location evidence="1">Cell membrane</location>
        <topology evidence="1">Multi-pass membrane protein</topology>
    </subcellularLocation>
</comment>
<keyword evidence="9" id="KW-0807">Transducer</keyword>
<evidence type="ECO:0000256" key="4">
    <source>
        <dbReference type="ARBA" id="ARBA00022692"/>
    </source>
</evidence>
<keyword evidence="6 10" id="KW-1133">Transmembrane helix</keyword>
<dbReference type="GO" id="GO:0007165">
    <property type="term" value="P:signal transduction"/>
    <property type="evidence" value="ECO:0007669"/>
    <property type="project" value="UniProtKB-KW"/>
</dbReference>
<keyword evidence="8 11" id="KW-0675">Receptor</keyword>
<dbReference type="PANTHER" id="PTHR21137">
    <property type="entry name" value="ODORANT RECEPTOR"/>
    <property type="match status" value="1"/>
</dbReference>
<reference evidence="11" key="2">
    <citation type="submission" date="2018-01" db="EMBL/GenBank/DDBJ databases">
        <authorList>
            <person name="Gaut B.S."/>
            <person name="Morton B.R."/>
            <person name="Clegg M.T."/>
            <person name="Duvall M.R."/>
        </authorList>
    </citation>
    <scope>NUCLEOTIDE SEQUENCE</scope>
    <source>
        <strain evidence="11">CchlOR145</strain>
    </source>
</reference>